<proteinExistence type="predicted"/>
<protein>
    <recommendedName>
        <fullName evidence="4">MATH domain-containing protein</fullName>
    </recommendedName>
</protein>
<feature type="chain" id="PRO_5025062914" description="MATH domain-containing protein" evidence="1">
    <location>
        <begin position="16"/>
        <end position="269"/>
    </location>
</feature>
<dbReference type="Gene3D" id="2.60.210.10">
    <property type="entry name" value="Apoptosis, Tumor Necrosis Factor Receptor Associated Protein 2, Chain A"/>
    <property type="match status" value="1"/>
</dbReference>
<evidence type="ECO:0008006" key="4">
    <source>
        <dbReference type="Google" id="ProtNLM"/>
    </source>
</evidence>
<gene>
    <name evidence="2" type="ORF">CALMAC_LOCUS12582</name>
</gene>
<dbReference type="AlphaFoldDB" id="A0A653CX63"/>
<sequence length="269" mass="31453">MLFWLILIEVFCVECFYLKFDTDFENKTAVEEVQNAICSISTKEFEASANATISRQLKGVCTSAALRSMLTDLENRMMEGFTELKQILQENGFKVQTLKEPVVNEVKQRDVKQIHTIPEILENSVLLEDEIYLKNDTIDQSSNVYFYFWKVDNIRSLLQKSDMYHSSPEFSIMGHILYLQLFPNYPETRFVSLQLGRRNNSFLKKHKMYILNQSDHTKALESPLLYSLKGRSMFILDENVLEEYISNNAIVVKLEIYLNSYSFVFFSKS</sequence>
<dbReference type="EMBL" id="CAACVG010009206">
    <property type="protein sequence ID" value="VEN52447.1"/>
    <property type="molecule type" value="Genomic_DNA"/>
</dbReference>
<accession>A0A653CX63</accession>
<reference evidence="2 3" key="1">
    <citation type="submission" date="2019-01" db="EMBL/GenBank/DDBJ databases">
        <authorList>
            <person name="Sayadi A."/>
        </authorList>
    </citation>
    <scope>NUCLEOTIDE SEQUENCE [LARGE SCALE GENOMIC DNA]</scope>
</reference>
<dbReference type="InterPro" id="IPR008974">
    <property type="entry name" value="TRAF-like"/>
</dbReference>
<dbReference type="SUPFAM" id="SSF49599">
    <property type="entry name" value="TRAF domain-like"/>
    <property type="match status" value="1"/>
</dbReference>
<name>A0A653CX63_CALMS</name>
<keyword evidence="1" id="KW-0732">Signal</keyword>
<feature type="signal peptide" evidence="1">
    <location>
        <begin position="1"/>
        <end position="15"/>
    </location>
</feature>
<organism evidence="2 3">
    <name type="scientific">Callosobruchus maculatus</name>
    <name type="common">Southern cowpea weevil</name>
    <name type="synonym">Pulse bruchid</name>
    <dbReference type="NCBI Taxonomy" id="64391"/>
    <lineage>
        <taxon>Eukaryota</taxon>
        <taxon>Metazoa</taxon>
        <taxon>Ecdysozoa</taxon>
        <taxon>Arthropoda</taxon>
        <taxon>Hexapoda</taxon>
        <taxon>Insecta</taxon>
        <taxon>Pterygota</taxon>
        <taxon>Neoptera</taxon>
        <taxon>Endopterygota</taxon>
        <taxon>Coleoptera</taxon>
        <taxon>Polyphaga</taxon>
        <taxon>Cucujiformia</taxon>
        <taxon>Chrysomeloidea</taxon>
        <taxon>Chrysomelidae</taxon>
        <taxon>Bruchinae</taxon>
        <taxon>Bruchini</taxon>
        <taxon>Callosobruchus</taxon>
    </lineage>
</organism>
<dbReference type="OrthoDB" id="6475149at2759"/>
<evidence type="ECO:0000256" key="1">
    <source>
        <dbReference type="SAM" id="SignalP"/>
    </source>
</evidence>
<evidence type="ECO:0000313" key="3">
    <source>
        <dbReference type="Proteomes" id="UP000410492"/>
    </source>
</evidence>
<evidence type="ECO:0000313" key="2">
    <source>
        <dbReference type="EMBL" id="VEN52447.1"/>
    </source>
</evidence>
<dbReference type="Proteomes" id="UP000410492">
    <property type="component" value="Unassembled WGS sequence"/>
</dbReference>
<keyword evidence="3" id="KW-1185">Reference proteome</keyword>